<dbReference type="GO" id="GO:0005886">
    <property type="term" value="C:plasma membrane"/>
    <property type="evidence" value="ECO:0007669"/>
    <property type="project" value="UniProtKB-SubCell"/>
</dbReference>
<feature type="compositionally biased region" description="Basic and acidic residues" evidence="10">
    <location>
        <begin position="63"/>
        <end position="88"/>
    </location>
</feature>
<evidence type="ECO:0000256" key="10">
    <source>
        <dbReference type="SAM" id="MobiDB-lite"/>
    </source>
</evidence>
<dbReference type="SUPFAM" id="SSF52058">
    <property type="entry name" value="L domain-like"/>
    <property type="match status" value="1"/>
</dbReference>
<dbReference type="Gene3D" id="3.80.10.10">
    <property type="entry name" value="Ribonuclease Inhibitor"/>
    <property type="match status" value="1"/>
</dbReference>
<dbReference type="Proteomes" id="UP001153069">
    <property type="component" value="Unassembled WGS sequence"/>
</dbReference>
<evidence type="ECO:0000256" key="2">
    <source>
        <dbReference type="ARBA" id="ARBA00022475"/>
    </source>
</evidence>
<dbReference type="OrthoDB" id="206948at2759"/>
<feature type="compositionally biased region" description="Basic and acidic residues" evidence="10">
    <location>
        <begin position="39"/>
        <end position="56"/>
    </location>
</feature>
<keyword evidence="3 11" id="KW-0812">Transmembrane</keyword>
<keyword evidence="4" id="KW-0732">Signal</keyword>
<proteinExistence type="predicted"/>
<evidence type="ECO:0000256" key="5">
    <source>
        <dbReference type="ARBA" id="ARBA00022989"/>
    </source>
</evidence>
<evidence type="ECO:0000256" key="9">
    <source>
        <dbReference type="ARBA" id="ARBA00037847"/>
    </source>
</evidence>
<evidence type="ECO:0000256" key="6">
    <source>
        <dbReference type="ARBA" id="ARBA00023136"/>
    </source>
</evidence>
<evidence type="ECO:0000256" key="3">
    <source>
        <dbReference type="ARBA" id="ARBA00022692"/>
    </source>
</evidence>
<dbReference type="InterPro" id="IPR032675">
    <property type="entry name" value="LRR_dom_sf"/>
</dbReference>
<comment type="subcellular location">
    <subcellularLocation>
        <location evidence="1">Cell membrane</location>
    </subcellularLocation>
    <subcellularLocation>
        <location evidence="9">Endomembrane system</location>
        <topology evidence="9">Single-pass membrane protein</topology>
    </subcellularLocation>
</comment>
<dbReference type="EMBL" id="CAICTM010000996">
    <property type="protein sequence ID" value="CAB9519211.1"/>
    <property type="molecule type" value="Genomic_DNA"/>
</dbReference>
<keyword evidence="8" id="KW-0325">Glycoprotein</keyword>
<feature type="region of interest" description="Disordered" evidence="10">
    <location>
        <begin position="172"/>
        <end position="192"/>
    </location>
</feature>
<feature type="compositionally biased region" description="Basic and acidic residues" evidence="10">
    <location>
        <begin position="1"/>
        <end position="28"/>
    </location>
</feature>
<reference evidence="12" key="1">
    <citation type="submission" date="2020-06" db="EMBL/GenBank/DDBJ databases">
        <authorList>
            <consortium name="Plant Systems Biology data submission"/>
        </authorList>
    </citation>
    <scope>NUCLEOTIDE SEQUENCE</scope>
    <source>
        <strain evidence="12">D6</strain>
    </source>
</reference>
<dbReference type="PANTHER" id="PTHR48052">
    <property type="entry name" value="UNNAMED PRODUCT"/>
    <property type="match status" value="1"/>
</dbReference>
<keyword evidence="13" id="KW-1185">Reference proteome</keyword>
<keyword evidence="5 11" id="KW-1133">Transmembrane helix</keyword>
<feature type="region of interest" description="Disordered" evidence="10">
    <location>
        <begin position="1"/>
        <end position="88"/>
    </location>
</feature>
<protein>
    <submittedName>
        <fullName evidence="12">Leucine Rich Repeat</fullName>
    </submittedName>
</protein>
<dbReference type="PANTHER" id="PTHR48052:SF8">
    <property type="entry name" value="LRR RECEPTOR-LIKE SERINE_THREONINE-PROTEIN KINASE FLS2"/>
    <property type="match status" value="1"/>
</dbReference>
<evidence type="ECO:0000256" key="7">
    <source>
        <dbReference type="ARBA" id="ARBA00023170"/>
    </source>
</evidence>
<comment type="caution">
    <text evidence="12">The sequence shown here is derived from an EMBL/GenBank/DDBJ whole genome shotgun (WGS) entry which is preliminary data.</text>
</comment>
<dbReference type="AlphaFoldDB" id="A0A9N8EH72"/>
<evidence type="ECO:0000256" key="8">
    <source>
        <dbReference type="ARBA" id="ARBA00023180"/>
    </source>
</evidence>
<evidence type="ECO:0000313" key="12">
    <source>
        <dbReference type="EMBL" id="CAB9519211.1"/>
    </source>
</evidence>
<keyword evidence="2" id="KW-1003">Cell membrane</keyword>
<evidence type="ECO:0000313" key="13">
    <source>
        <dbReference type="Proteomes" id="UP001153069"/>
    </source>
</evidence>
<keyword evidence="6 11" id="KW-0472">Membrane</keyword>
<evidence type="ECO:0000256" key="1">
    <source>
        <dbReference type="ARBA" id="ARBA00004236"/>
    </source>
</evidence>
<dbReference type="GO" id="GO:0012505">
    <property type="term" value="C:endomembrane system"/>
    <property type="evidence" value="ECO:0007669"/>
    <property type="project" value="UniProtKB-SubCell"/>
</dbReference>
<sequence>MEAKQSAVEDKAKESNTEGAKEEEHHFDQPPLTRATGMHNEEEHHVDQPPRNESHRLTVAIRGEAKNQNHEVKDTNDETSDHHGNESRLEYYSDQRERIVRHVLGEDVEDDSSFHGTVEKSLVGEGRKEGAKNEFQRVLVANERQQPEDDSGGYAQGQQRRLSQVGAFAVGGVGEGEETSGARNNHSDDNNNEAVIDGAVLVSNAMCLADQTVLMEEGTNHIGNKQEVIEGTIMHSSDGQRRNVYPWLGVAFLVVTGMVVFLALYLPSSSNSSSGGRNKSQTVHNAANNSLIIYPPFQDDLPTTTLKAILNTSTHEYLANAWMWNDPNFASYSHERQLQRFDLVFFFYLTDGPGWFRNDHWLSYDRNECDWFTQAQNESIMHYDNYPVCDQNNTLRILNLNSNNLQGTLPVVNRFLENMLTFDIGNNQLHGAVPTGAAAANEVLEVFIVSNNHFEGQLLSSGGFRPLGIRVVKLDDNFLLGYNDPLFLFLNNLEILDVSGNLFGRFGSKILETIRSPSLRYFGSTENLYTGTIPTALGFLPALETVDVRGNAGLFGSIPTELGELTNLALLDVSYTNISGPVPTKLCERVETGLLEIRANCSLVVCCSVNSTLPNRS</sequence>
<organism evidence="12 13">
    <name type="scientific">Seminavis robusta</name>
    <dbReference type="NCBI Taxonomy" id="568900"/>
    <lineage>
        <taxon>Eukaryota</taxon>
        <taxon>Sar</taxon>
        <taxon>Stramenopiles</taxon>
        <taxon>Ochrophyta</taxon>
        <taxon>Bacillariophyta</taxon>
        <taxon>Bacillariophyceae</taxon>
        <taxon>Bacillariophycidae</taxon>
        <taxon>Naviculales</taxon>
        <taxon>Naviculaceae</taxon>
        <taxon>Seminavis</taxon>
    </lineage>
</organism>
<gene>
    <name evidence="12" type="ORF">SEMRO_998_G229490.1</name>
</gene>
<evidence type="ECO:0000256" key="4">
    <source>
        <dbReference type="ARBA" id="ARBA00022729"/>
    </source>
</evidence>
<keyword evidence="7" id="KW-0675">Receptor</keyword>
<evidence type="ECO:0000256" key="11">
    <source>
        <dbReference type="SAM" id="Phobius"/>
    </source>
</evidence>
<feature type="transmembrane region" description="Helical" evidence="11">
    <location>
        <begin position="244"/>
        <end position="266"/>
    </location>
</feature>
<accession>A0A9N8EH72</accession>
<name>A0A9N8EH72_9STRA</name>